<keyword evidence="2" id="KW-1185">Reference proteome</keyword>
<name>A0A1H5UCP2_9FIRM</name>
<dbReference type="RefSeq" id="WP_103952705.1">
    <property type="nucleotide sequence ID" value="NZ_FNUL01000007.1"/>
</dbReference>
<reference evidence="1 2" key="1">
    <citation type="submission" date="2016-10" db="EMBL/GenBank/DDBJ databases">
        <authorList>
            <person name="de Groot N.N."/>
        </authorList>
    </citation>
    <scope>NUCLEOTIDE SEQUENCE [LARGE SCALE GENOMIC DNA]</scope>
    <source>
        <strain evidence="1 2">D15d</strain>
    </source>
</reference>
<gene>
    <name evidence="1" type="ORF">SAMN05216537_10715</name>
</gene>
<evidence type="ECO:0000313" key="2">
    <source>
        <dbReference type="Proteomes" id="UP000236726"/>
    </source>
</evidence>
<dbReference type="AlphaFoldDB" id="A0A1H5UCP2"/>
<dbReference type="Proteomes" id="UP000236726">
    <property type="component" value="Unassembled WGS sequence"/>
</dbReference>
<sequence>MKFKINPEFDKRYDIRLANLDDVPLIMKFIDECWRKGHIMSRSRKLFDYEYVHETEVDFVIAIDKFSKDLEGIFGFIRCQKERNQDIWGSMWKVRDDHDNMKLLGIELAKRVYILTGCRMHIGNGANPNTTIPLRKIFFREKTAKMKQFYRLNKEIKDYKIAIIKDDSLENVETDERINDQFINYNLNKIDSFTELMNCFELNKMDIYPEKDAYYIKHRYFEHPFYSYLVYAIEINGQTEAVIILRQIDINGSSVLRIVDFLGCEKALVGISSKLDELMQDRKAEYVDFYQFGLEDEILRKAGFINREDTQNIIPNYFEPFLQENADIWVHYIMDNTRFFKADGDQDRPNQLN</sequence>
<dbReference type="EMBL" id="FNUL01000007">
    <property type="protein sequence ID" value="SEF72843.1"/>
    <property type="molecule type" value="Genomic_DNA"/>
</dbReference>
<accession>A0A1H5UCP2</accession>
<organism evidence="1 2">
    <name type="scientific">Lachnospira multipara</name>
    <dbReference type="NCBI Taxonomy" id="28051"/>
    <lineage>
        <taxon>Bacteria</taxon>
        <taxon>Bacillati</taxon>
        <taxon>Bacillota</taxon>
        <taxon>Clostridia</taxon>
        <taxon>Lachnospirales</taxon>
        <taxon>Lachnospiraceae</taxon>
        <taxon>Lachnospira</taxon>
    </lineage>
</organism>
<proteinExistence type="predicted"/>
<evidence type="ECO:0000313" key="1">
    <source>
        <dbReference type="EMBL" id="SEF72843.1"/>
    </source>
</evidence>
<protein>
    <submittedName>
        <fullName evidence="1">Uncharacterized protein</fullName>
    </submittedName>
</protein>